<dbReference type="Gene3D" id="3.30.750.24">
    <property type="entry name" value="STAS domain"/>
    <property type="match status" value="1"/>
</dbReference>
<dbReference type="NCBIfam" id="TIGR00377">
    <property type="entry name" value="ant_ant_sig"/>
    <property type="match status" value="1"/>
</dbReference>
<dbReference type="InterPro" id="IPR002645">
    <property type="entry name" value="STAS_dom"/>
</dbReference>
<dbReference type="CDD" id="cd07043">
    <property type="entry name" value="STAS_anti-anti-sigma_factors"/>
    <property type="match status" value="1"/>
</dbReference>
<dbReference type="InterPro" id="IPR003658">
    <property type="entry name" value="Anti-sigma_ant"/>
</dbReference>
<feature type="non-terminal residue" evidence="4">
    <location>
        <position position="1"/>
    </location>
</feature>
<dbReference type="RefSeq" id="WP_359293144.1">
    <property type="nucleotide sequence ID" value="NZ_JBEZUR010000074.1"/>
</dbReference>
<comment type="similarity">
    <text evidence="1 2">Belongs to the anti-sigma-factor antagonist family.</text>
</comment>
<evidence type="ECO:0000313" key="5">
    <source>
        <dbReference type="Proteomes" id="UP001550850"/>
    </source>
</evidence>
<dbReference type="InterPro" id="IPR036513">
    <property type="entry name" value="STAS_dom_sf"/>
</dbReference>
<evidence type="ECO:0000256" key="1">
    <source>
        <dbReference type="ARBA" id="ARBA00009013"/>
    </source>
</evidence>
<sequence length="106" mass="11607">VLELRGEIDILSAQEIHPHMDAVTGRPEPDVVDLTPVEFFDCAGLRLLYRARRRVLDRGGELRLVCSDRLVLRILRITGLAELLPPVAGIDEALDAPGFRAATGAP</sequence>
<accession>A0ABV2YQ96</accession>
<protein>
    <recommendedName>
        <fullName evidence="2">Anti-sigma factor antagonist</fullName>
    </recommendedName>
</protein>
<comment type="caution">
    <text evidence="4">The sequence shown here is derived from an EMBL/GenBank/DDBJ whole genome shotgun (WGS) entry which is preliminary data.</text>
</comment>
<dbReference type="EMBL" id="JBEZUR010000074">
    <property type="protein sequence ID" value="MEU3557894.1"/>
    <property type="molecule type" value="Genomic_DNA"/>
</dbReference>
<dbReference type="PROSITE" id="PS50801">
    <property type="entry name" value="STAS"/>
    <property type="match status" value="1"/>
</dbReference>
<dbReference type="Proteomes" id="UP001550850">
    <property type="component" value="Unassembled WGS sequence"/>
</dbReference>
<dbReference type="PANTHER" id="PTHR33495">
    <property type="entry name" value="ANTI-SIGMA FACTOR ANTAGONIST TM_1081-RELATED-RELATED"/>
    <property type="match status" value="1"/>
</dbReference>
<feature type="domain" description="STAS" evidence="3">
    <location>
        <begin position="1"/>
        <end position="97"/>
    </location>
</feature>
<evidence type="ECO:0000256" key="2">
    <source>
        <dbReference type="RuleBase" id="RU003749"/>
    </source>
</evidence>
<organism evidence="4 5">
    <name type="scientific">Streptomyces fragilis</name>
    <dbReference type="NCBI Taxonomy" id="67301"/>
    <lineage>
        <taxon>Bacteria</taxon>
        <taxon>Bacillati</taxon>
        <taxon>Actinomycetota</taxon>
        <taxon>Actinomycetes</taxon>
        <taxon>Kitasatosporales</taxon>
        <taxon>Streptomycetaceae</taxon>
        <taxon>Streptomyces</taxon>
    </lineage>
</organism>
<evidence type="ECO:0000259" key="3">
    <source>
        <dbReference type="PROSITE" id="PS50801"/>
    </source>
</evidence>
<reference evidence="4 5" key="1">
    <citation type="submission" date="2024-06" db="EMBL/GenBank/DDBJ databases">
        <title>The Natural Products Discovery Center: Release of the First 8490 Sequenced Strains for Exploring Actinobacteria Biosynthetic Diversity.</title>
        <authorList>
            <person name="Kalkreuter E."/>
            <person name="Kautsar S.A."/>
            <person name="Yang D."/>
            <person name="Bader C.D."/>
            <person name="Teijaro C.N."/>
            <person name="Fluegel L."/>
            <person name="Davis C.M."/>
            <person name="Simpson J.R."/>
            <person name="Lauterbach L."/>
            <person name="Steele A.D."/>
            <person name="Gui C."/>
            <person name="Meng S."/>
            <person name="Li G."/>
            <person name="Viehrig K."/>
            <person name="Ye F."/>
            <person name="Su P."/>
            <person name="Kiefer A.F."/>
            <person name="Nichols A."/>
            <person name="Cepeda A.J."/>
            <person name="Yan W."/>
            <person name="Fan B."/>
            <person name="Jiang Y."/>
            <person name="Adhikari A."/>
            <person name="Zheng C.-J."/>
            <person name="Schuster L."/>
            <person name="Cowan T.M."/>
            <person name="Smanski M.J."/>
            <person name="Chevrette M.G."/>
            <person name="De Carvalho L.P.S."/>
            <person name="Shen B."/>
        </authorList>
    </citation>
    <scope>NUCLEOTIDE SEQUENCE [LARGE SCALE GENOMIC DNA]</scope>
    <source>
        <strain evidence="4 5">NPDC038104</strain>
    </source>
</reference>
<dbReference type="PANTHER" id="PTHR33495:SF2">
    <property type="entry name" value="ANTI-SIGMA FACTOR ANTAGONIST TM_1081-RELATED"/>
    <property type="match status" value="1"/>
</dbReference>
<gene>
    <name evidence="4" type="ORF">AB0E65_27345</name>
</gene>
<evidence type="ECO:0000313" key="4">
    <source>
        <dbReference type="EMBL" id="MEU3557894.1"/>
    </source>
</evidence>
<proteinExistence type="inferred from homology"/>
<dbReference type="SUPFAM" id="SSF52091">
    <property type="entry name" value="SpoIIaa-like"/>
    <property type="match status" value="1"/>
</dbReference>
<keyword evidence="5" id="KW-1185">Reference proteome</keyword>
<dbReference type="Pfam" id="PF01740">
    <property type="entry name" value="STAS"/>
    <property type="match status" value="1"/>
</dbReference>
<name>A0ABV2YQ96_9ACTN</name>